<dbReference type="AlphaFoldDB" id="A0AAD3YDP5"/>
<organism evidence="8 9">
    <name type="scientific">Cutaneotrichosporon spelunceum</name>
    <dbReference type="NCBI Taxonomy" id="1672016"/>
    <lineage>
        <taxon>Eukaryota</taxon>
        <taxon>Fungi</taxon>
        <taxon>Dikarya</taxon>
        <taxon>Basidiomycota</taxon>
        <taxon>Agaricomycotina</taxon>
        <taxon>Tremellomycetes</taxon>
        <taxon>Trichosporonales</taxon>
        <taxon>Trichosporonaceae</taxon>
        <taxon>Cutaneotrichosporon</taxon>
    </lineage>
</organism>
<evidence type="ECO:0000256" key="6">
    <source>
        <dbReference type="SAM" id="MobiDB-lite"/>
    </source>
</evidence>
<accession>A0AAD3YDP5</accession>
<evidence type="ECO:0000256" key="3">
    <source>
        <dbReference type="ARBA" id="ARBA00022692"/>
    </source>
</evidence>
<feature type="compositionally biased region" description="Basic and acidic residues" evidence="6">
    <location>
        <begin position="1"/>
        <end position="10"/>
    </location>
</feature>
<dbReference type="NCBIfam" id="NF038013">
    <property type="entry name" value="AceTr_1"/>
    <property type="match status" value="1"/>
</dbReference>
<name>A0AAD3YDP5_9TREE</name>
<keyword evidence="4 7" id="KW-1133">Transmembrane helix</keyword>
<proteinExistence type="inferred from homology"/>
<evidence type="ECO:0000256" key="4">
    <source>
        <dbReference type="ARBA" id="ARBA00022989"/>
    </source>
</evidence>
<evidence type="ECO:0000313" key="8">
    <source>
        <dbReference type="EMBL" id="GMK59346.1"/>
    </source>
</evidence>
<comment type="similarity">
    <text evidence="2">Belongs to the acetate uptake transporter (AceTr) (TC 2.A.96) family.</text>
</comment>
<comment type="subcellular location">
    <subcellularLocation>
        <location evidence="1">Membrane</location>
        <topology evidence="1">Multi-pass membrane protein</topology>
    </subcellularLocation>
</comment>
<evidence type="ECO:0000256" key="2">
    <source>
        <dbReference type="ARBA" id="ARBA00005587"/>
    </source>
</evidence>
<dbReference type="GO" id="GO:0015123">
    <property type="term" value="F:acetate transmembrane transporter activity"/>
    <property type="evidence" value="ECO:0007669"/>
    <property type="project" value="TreeGrafter"/>
</dbReference>
<comment type="caution">
    <text evidence="8">The sequence shown here is derived from an EMBL/GenBank/DDBJ whole genome shotgun (WGS) entry which is preliminary data.</text>
</comment>
<dbReference type="InterPro" id="IPR000791">
    <property type="entry name" value="Gpr1/Fun34/SatP-like"/>
</dbReference>
<reference evidence="8" key="2">
    <citation type="submission" date="2023-06" db="EMBL/GenBank/DDBJ databases">
        <authorList>
            <person name="Kobayashi Y."/>
            <person name="Kayamori A."/>
            <person name="Aoki K."/>
            <person name="Shiwa Y."/>
            <person name="Fujita N."/>
            <person name="Sugita T."/>
            <person name="Iwasaki W."/>
            <person name="Tanaka N."/>
            <person name="Takashima M."/>
        </authorList>
    </citation>
    <scope>NUCLEOTIDE SEQUENCE</scope>
    <source>
        <strain evidence="8">HIS016</strain>
    </source>
</reference>
<evidence type="ECO:0008006" key="10">
    <source>
        <dbReference type="Google" id="ProtNLM"/>
    </source>
</evidence>
<dbReference type="InterPro" id="IPR047622">
    <property type="entry name" value="GPR1_FUN34_YAAH"/>
</dbReference>
<feature type="region of interest" description="Disordered" evidence="6">
    <location>
        <begin position="1"/>
        <end position="26"/>
    </location>
</feature>
<feature type="transmembrane region" description="Helical" evidence="7">
    <location>
        <begin position="85"/>
        <end position="103"/>
    </location>
</feature>
<feature type="transmembrane region" description="Helical" evidence="7">
    <location>
        <begin position="204"/>
        <end position="225"/>
    </location>
</feature>
<reference evidence="8" key="1">
    <citation type="journal article" date="2023" name="BMC Genomics">
        <title>Chromosome-level genome assemblies of Cutaneotrichosporon spp. (Trichosporonales, Basidiomycota) reveal imbalanced evolution between nucleotide sequences and chromosome synteny.</title>
        <authorList>
            <person name="Kobayashi Y."/>
            <person name="Kayamori A."/>
            <person name="Aoki K."/>
            <person name="Shiwa Y."/>
            <person name="Matsutani M."/>
            <person name="Fujita N."/>
            <person name="Sugita T."/>
            <person name="Iwasaki W."/>
            <person name="Tanaka N."/>
            <person name="Takashima M."/>
        </authorList>
    </citation>
    <scope>NUCLEOTIDE SEQUENCE</scope>
    <source>
        <strain evidence="8">HIS016</strain>
    </source>
</reference>
<keyword evidence="5 7" id="KW-0472">Membrane</keyword>
<dbReference type="EMBL" id="BTCM01000007">
    <property type="protein sequence ID" value="GMK59346.1"/>
    <property type="molecule type" value="Genomic_DNA"/>
</dbReference>
<evidence type="ECO:0000313" key="9">
    <source>
        <dbReference type="Proteomes" id="UP001222932"/>
    </source>
</evidence>
<dbReference type="PROSITE" id="PS01114">
    <property type="entry name" value="GPR1_FUN34_YAAH"/>
    <property type="match status" value="1"/>
</dbReference>
<keyword evidence="9" id="KW-1185">Reference proteome</keyword>
<gene>
    <name evidence="8" type="ORF">CspeluHIS016_0703610</name>
</gene>
<feature type="transmembrane region" description="Helical" evidence="7">
    <location>
        <begin position="174"/>
        <end position="192"/>
    </location>
</feature>
<evidence type="ECO:0000256" key="7">
    <source>
        <dbReference type="SAM" id="Phobius"/>
    </source>
</evidence>
<feature type="compositionally biased region" description="Polar residues" evidence="6">
    <location>
        <begin position="11"/>
        <end position="22"/>
    </location>
</feature>
<sequence length="241" mass="25723">MSEINHKNEVNNETGNTDANFSGGSGVSRFVTPGGNPMDTSQPAFPVFHRKFANPAPLGLFAFGGTTLVLSLFNAQARHVTHPQIVLGLALGYGGFAQIIAGVEEWACGNTFGSTAFTSYGAFWLSFSVFYIPQLEVLSSYPTAAERDAALGIYLTMWGIITFLFLLGTLRSSVALFLVFFTLVITFFLLAAGHYTQRIVLTKAGGGLGVVCAVTAFYTGLAGILTKDTSYFILPVGDLSK</sequence>
<dbReference type="Proteomes" id="UP001222932">
    <property type="component" value="Unassembled WGS sequence"/>
</dbReference>
<feature type="transmembrane region" description="Helical" evidence="7">
    <location>
        <begin position="56"/>
        <end position="73"/>
    </location>
</feature>
<dbReference type="InterPro" id="IPR051633">
    <property type="entry name" value="AceTr"/>
</dbReference>
<feature type="transmembrane region" description="Helical" evidence="7">
    <location>
        <begin position="149"/>
        <end position="168"/>
    </location>
</feature>
<evidence type="ECO:0000256" key="1">
    <source>
        <dbReference type="ARBA" id="ARBA00004141"/>
    </source>
</evidence>
<dbReference type="PANTHER" id="PTHR31123:SF1">
    <property type="entry name" value="ACCUMULATION OF DYADS PROTEIN 2-RELATED"/>
    <property type="match status" value="1"/>
</dbReference>
<dbReference type="GO" id="GO:0005886">
    <property type="term" value="C:plasma membrane"/>
    <property type="evidence" value="ECO:0007669"/>
    <property type="project" value="TreeGrafter"/>
</dbReference>
<evidence type="ECO:0000256" key="5">
    <source>
        <dbReference type="ARBA" id="ARBA00023136"/>
    </source>
</evidence>
<feature type="transmembrane region" description="Helical" evidence="7">
    <location>
        <begin position="115"/>
        <end position="137"/>
    </location>
</feature>
<dbReference type="PANTHER" id="PTHR31123">
    <property type="entry name" value="ACCUMULATION OF DYADS PROTEIN 2-RELATED"/>
    <property type="match status" value="1"/>
</dbReference>
<keyword evidence="3 7" id="KW-0812">Transmembrane</keyword>
<protein>
    <recommendedName>
        <fullName evidence="10">FUN34 transmembrane protein</fullName>
    </recommendedName>
</protein>
<dbReference type="Pfam" id="PF01184">
    <property type="entry name" value="Gpr1_Fun34_YaaH"/>
    <property type="match status" value="1"/>
</dbReference>